<dbReference type="EMBL" id="MFMC01000004">
    <property type="protein sequence ID" value="OGG77834.1"/>
    <property type="molecule type" value="Genomic_DNA"/>
</dbReference>
<dbReference type="Proteomes" id="UP000177215">
    <property type="component" value="Unassembled WGS sequence"/>
</dbReference>
<gene>
    <name evidence="1" type="ORF">A3B35_02215</name>
</gene>
<reference evidence="1 2" key="1">
    <citation type="journal article" date="2016" name="Nat. Commun.">
        <title>Thousands of microbial genomes shed light on interconnected biogeochemical processes in an aquifer system.</title>
        <authorList>
            <person name="Anantharaman K."/>
            <person name="Brown C.T."/>
            <person name="Hug L.A."/>
            <person name="Sharon I."/>
            <person name="Castelle C.J."/>
            <person name="Probst A.J."/>
            <person name="Thomas B.C."/>
            <person name="Singh A."/>
            <person name="Wilkins M.J."/>
            <person name="Karaoz U."/>
            <person name="Brodie E.L."/>
            <person name="Williams K.H."/>
            <person name="Hubbard S.S."/>
            <person name="Banfield J.F."/>
        </authorList>
    </citation>
    <scope>NUCLEOTIDE SEQUENCE [LARGE SCALE GENOMIC DNA]</scope>
</reference>
<dbReference type="AlphaFoldDB" id="A0A1F6EW57"/>
<organism evidence="1 2">
    <name type="scientific">Candidatus Kaiserbacteria bacterium RIFCSPLOWO2_01_FULL_54_24</name>
    <dbReference type="NCBI Taxonomy" id="1798515"/>
    <lineage>
        <taxon>Bacteria</taxon>
        <taxon>Candidatus Kaiseribacteriota</taxon>
    </lineage>
</organism>
<evidence type="ECO:0000313" key="1">
    <source>
        <dbReference type="EMBL" id="OGG77834.1"/>
    </source>
</evidence>
<proteinExistence type="predicted"/>
<name>A0A1F6EW57_9BACT</name>
<sequence length="101" mass="11408">MIISDFYVVRVATLPSETNTPLIVDADTVLPRTSPGQFFQAIAWRYSQVSDLNRGIEHPQFAHSASVNSWRQSARSLALENVFGFIIPKASDHINDNGWRY</sequence>
<comment type="caution">
    <text evidence="1">The sequence shown here is derived from an EMBL/GenBank/DDBJ whole genome shotgun (WGS) entry which is preliminary data.</text>
</comment>
<protein>
    <submittedName>
        <fullName evidence="1">Uncharacterized protein</fullName>
    </submittedName>
</protein>
<evidence type="ECO:0000313" key="2">
    <source>
        <dbReference type="Proteomes" id="UP000177215"/>
    </source>
</evidence>
<dbReference type="STRING" id="1798515.A3B35_02215"/>
<accession>A0A1F6EW57</accession>